<dbReference type="Pfam" id="PF00255">
    <property type="entry name" value="GSHPx"/>
    <property type="match status" value="1"/>
</dbReference>
<dbReference type="AlphaFoldDB" id="A0A9P1GQH8"/>
<dbReference type="InterPro" id="IPR000889">
    <property type="entry name" value="Glutathione_peroxidase"/>
</dbReference>
<sequence>VRFLLFPCNQFGAQEPKKNSEIKDFAEQYVIMFAKSNLNGFPCTYSGKDACMPESAECCSENDAVYKYLLAKTPPGKIAWNFDKTLGKLMSTYLDSCYSLWSVSLIYKKLCVYN</sequence>
<proteinExistence type="inferred from homology"/>
<evidence type="ECO:0000256" key="2">
    <source>
        <dbReference type="ARBA" id="ARBA00022559"/>
    </source>
</evidence>
<dbReference type="EMBL" id="CAMXCT020006726">
    <property type="protein sequence ID" value="CAL1172376.1"/>
    <property type="molecule type" value="Genomic_DNA"/>
</dbReference>
<dbReference type="EMBL" id="CAMXCT010006726">
    <property type="protein sequence ID" value="CAI4019001.1"/>
    <property type="molecule type" value="Genomic_DNA"/>
</dbReference>
<dbReference type="OrthoDB" id="436937at2759"/>
<dbReference type="InterPro" id="IPR036249">
    <property type="entry name" value="Thioredoxin-like_sf"/>
</dbReference>
<name>A0A9P1GQH8_9DINO</name>
<dbReference type="EMBL" id="CAMXCT030006726">
    <property type="protein sequence ID" value="CAL4806313.1"/>
    <property type="molecule type" value="Genomic_DNA"/>
</dbReference>
<organism evidence="5">
    <name type="scientific">Cladocopium goreaui</name>
    <dbReference type="NCBI Taxonomy" id="2562237"/>
    <lineage>
        <taxon>Eukaryota</taxon>
        <taxon>Sar</taxon>
        <taxon>Alveolata</taxon>
        <taxon>Dinophyceae</taxon>
        <taxon>Suessiales</taxon>
        <taxon>Symbiodiniaceae</taxon>
        <taxon>Cladocopium</taxon>
    </lineage>
</organism>
<keyword evidence="3 4" id="KW-0560">Oxidoreductase</keyword>
<evidence type="ECO:0000256" key="1">
    <source>
        <dbReference type="ARBA" id="ARBA00006926"/>
    </source>
</evidence>
<comment type="caution">
    <text evidence="5">The sequence shown here is derived from an EMBL/GenBank/DDBJ whole genome shotgun (WGS) entry which is preliminary data.</text>
</comment>
<dbReference type="SUPFAM" id="SSF52833">
    <property type="entry name" value="Thioredoxin-like"/>
    <property type="match status" value="1"/>
</dbReference>
<evidence type="ECO:0000313" key="7">
    <source>
        <dbReference type="Proteomes" id="UP001152797"/>
    </source>
</evidence>
<protein>
    <recommendedName>
        <fullName evidence="4">Glutathione peroxidase</fullName>
    </recommendedName>
</protein>
<feature type="non-terminal residue" evidence="5">
    <location>
        <position position="1"/>
    </location>
</feature>
<accession>A0A9P1GQH8</accession>
<keyword evidence="2 4" id="KW-0575">Peroxidase</keyword>
<dbReference type="PROSITE" id="PS51355">
    <property type="entry name" value="GLUTATHIONE_PEROXID_3"/>
    <property type="match status" value="1"/>
</dbReference>
<evidence type="ECO:0000256" key="4">
    <source>
        <dbReference type="RuleBase" id="RU000499"/>
    </source>
</evidence>
<dbReference type="PRINTS" id="PR01011">
    <property type="entry name" value="GLUTPROXDASE"/>
</dbReference>
<comment type="similarity">
    <text evidence="1 4">Belongs to the glutathione peroxidase family.</text>
</comment>
<keyword evidence="7" id="KW-1185">Reference proteome</keyword>
<gene>
    <name evidence="5" type="ORF">C1SCF055_LOCUS43530</name>
</gene>
<dbReference type="GO" id="GO:0006979">
    <property type="term" value="P:response to oxidative stress"/>
    <property type="evidence" value="ECO:0007669"/>
    <property type="project" value="InterPro"/>
</dbReference>
<evidence type="ECO:0000256" key="3">
    <source>
        <dbReference type="ARBA" id="ARBA00023002"/>
    </source>
</evidence>
<evidence type="ECO:0000313" key="5">
    <source>
        <dbReference type="EMBL" id="CAI4019001.1"/>
    </source>
</evidence>
<dbReference type="Proteomes" id="UP001152797">
    <property type="component" value="Unassembled WGS sequence"/>
</dbReference>
<reference evidence="6" key="2">
    <citation type="submission" date="2024-04" db="EMBL/GenBank/DDBJ databases">
        <authorList>
            <person name="Chen Y."/>
            <person name="Shah S."/>
            <person name="Dougan E. K."/>
            <person name="Thang M."/>
            <person name="Chan C."/>
        </authorList>
    </citation>
    <scope>NUCLEOTIDE SEQUENCE [LARGE SCALE GENOMIC DNA]</scope>
</reference>
<evidence type="ECO:0000313" key="6">
    <source>
        <dbReference type="EMBL" id="CAL1172376.1"/>
    </source>
</evidence>
<dbReference type="GO" id="GO:0004601">
    <property type="term" value="F:peroxidase activity"/>
    <property type="evidence" value="ECO:0007669"/>
    <property type="project" value="UniProtKB-KW"/>
</dbReference>
<reference evidence="5" key="1">
    <citation type="submission" date="2022-10" db="EMBL/GenBank/DDBJ databases">
        <authorList>
            <person name="Chen Y."/>
            <person name="Dougan E. K."/>
            <person name="Chan C."/>
            <person name="Rhodes N."/>
            <person name="Thang M."/>
        </authorList>
    </citation>
    <scope>NUCLEOTIDE SEQUENCE</scope>
</reference>
<dbReference type="Gene3D" id="3.40.30.10">
    <property type="entry name" value="Glutaredoxin"/>
    <property type="match status" value="1"/>
</dbReference>